<dbReference type="SUPFAM" id="SSF52540">
    <property type="entry name" value="P-loop containing nucleoside triphosphate hydrolases"/>
    <property type="match status" value="2"/>
</dbReference>
<evidence type="ECO:0000256" key="5">
    <source>
        <dbReference type="ARBA" id="ARBA00022777"/>
    </source>
</evidence>
<keyword evidence="5" id="KW-0418">Kinase</keyword>
<dbReference type="InterPro" id="IPR030665">
    <property type="entry name" value="KaiC"/>
</dbReference>
<sequence>MDRRVSTGVAGLDEILAGGLTASRVYLVEGPPGAGKTTLALQFLLEGRRLGDTGLYVTLSETASELRSVAATHGWSLDGLAIVELLSDEGLTPEYEQTVLNPAELELGETVRNVMREVEQARPTRVVFDSLSELRLLSQSPLRYRRQLLALKRFFGNRNCTVLLLDDETSDAGDVQLHSLAHGVINLNQVTHEYGTQRRRLRVVKMRGVAFQGGFHDFTLKSGGIQVFPTLVAGHRHVQFDHENLSTGVPELDALLGGGLARGTNTLLVGPSGAGKTTTVLRCLQTALERGEHAVYYLFDETLGTLLRRAAALGMNLSPHLESGLLSIEPIDPAELSPGEFTHRVQAAVETHGARVVAIDSLNAYLQAMPGEKYLMLQMHELLTYLNQQGVMSLLVLGQHGIIGEIQSNIDVSYLSDALLLFRFFEAEGSVLTAVSAVKSRTNMHERSIRQFRLSDKGLEVGDVLSDFKGVLSGLPSYAGHTPLLGANSIASE</sequence>
<evidence type="ECO:0000256" key="3">
    <source>
        <dbReference type="ARBA" id="ARBA00022679"/>
    </source>
</evidence>
<comment type="caution">
    <text evidence="8">The sequence shown here is derived from an EMBL/GenBank/DDBJ whole genome shotgun (WGS) entry which is preliminary data.</text>
</comment>
<proteinExistence type="predicted"/>
<evidence type="ECO:0000259" key="7">
    <source>
        <dbReference type="PROSITE" id="PS51146"/>
    </source>
</evidence>
<gene>
    <name evidence="8" type="ORF">J2793_003290</name>
</gene>
<evidence type="ECO:0000313" key="9">
    <source>
        <dbReference type="Proteomes" id="UP001229486"/>
    </source>
</evidence>
<dbReference type="Proteomes" id="UP001229486">
    <property type="component" value="Unassembled WGS sequence"/>
</dbReference>
<keyword evidence="2" id="KW-0597">Phosphoprotein</keyword>
<dbReference type="EC" id="2.7.11.1" evidence="1"/>
<dbReference type="InterPro" id="IPR051347">
    <property type="entry name" value="Circadian_clock_KaiC-rel"/>
</dbReference>
<dbReference type="AlphaFoldDB" id="A0AB73IDH4"/>
<evidence type="ECO:0000256" key="4">
    <source>
        <dbReference type="ARBA" id="ARBA00022737"/>
    </source>
</evidence>
<dbReference type="GO" id="GO:0004674">
    <property type="term" value="F:protein serine/threonine kinase activity"/>
    <property type="evidence" value="ECO:0007669"/>
    <property type="project" value="UniProtKB-EC"/>
</dbReference>
<protein>
    <recommendedName>
        <fullName evidence="1">non-specific serine/threonine protein kinase</fullName>
        <ecNumber evidence="1">2.7.11.1</ecNumber>
    </recommendedName>
</protein>
<accession>A0AB73IDH4</accession>
<dbReference type="RefSeq" id="WP_392393980.1">
    <property type="nucleotide sequence ID" value="NZ_JAURTK010000003.1"/>
</dbReference>
<name>A0AB73IDH4_9BURK</name>
<dbReference type="PRINTS" id="PR01874">
    <property type="entry name" value="DNAREPAIRADA"/>
</dbReference>
<evidence type="ECO:0000256" key="6">
    <source>
        <dbReference type="ARBA" id="ARBA00022801"/>
    </source>
</evidence>
<evidence type="ECO:0000256" key="1">
    <source>
        <dbReference type="ARBA" id="ARBA00012513"/>
    </source>
</evidence>
<dbReference type="InterPro" id="IPR010624">
    <property type="entry name" value="KaiC_dom"/>
</dbReference>
<dbReference type="InterPro" id="IPR027417">
    <property type="entry name" value="P-loop_NTPase"/>
</dbReference>
<dbReference type="PANTHER" id="PTHR42926:SF1">
    <property type="entry name" value="CIRCADIAN CLOCK OSCILLATOR PROTEIN KAIC 1"/>
    <property type="match status" value="1"/>
</dbReference>
<organism evidence="8 9">
    <name type="scientific">Paraburkholderia caledonica</name>
    <dbReference type="NCBI Taxonomy" id="134536"/>
    <lineage>
        <taxon>Bacteria</taxon>
        <taxon>Pseudomonadati</taxon>
        <taxon>Pseudomonadota</taxon>
        <taxon>Betaproteobacteria</taxon>
        <taxon>Burkholderiales</taxon>
        <taxon>Burkholderiaceae</taxon>
        <taxon>Paraburkholderia</taxon>
    </lineage>
</organism>
<dbReference type="InterPro" id="IPR003593">
    <property type="entry name" value="AAA+_ATPase"/>
</dbReference>
<feature type="domain" description="KaiC" evidence="7">
    <location>
        <begin position="243"/>
        <end position="475"/>
    </location>
</feature>
<evidence type="ECO:0000313" key="8">
    <source>
        <dbReference type="EMBL" id="MDP9647844.1"/>
    </source>
</evidence>
<keyword evidence="3" id="KW-0808">Transferase</keyword>
<dbReference type="SMART" id="SM00382">
    <property type="entry name" value="AAA"/>
    <property type="match status" value="2"/>
</dbReference>
<reference evidence="8" key="1">
    <citation type="submission" date="2023-07" db="EMBL/GenBank/DDBJ databases">
        <title>Sorghum-associated microbial communities from plants grown in Nebraska, USA.</title>
        <authorList>
            <person name="Schachtman D."/>
        </authorList>
    </citation>
    <scope>NUCLEOTIDE SEQUENCE</scope>
    <source>
        <strain evidence="8">DS1061</strain>
    </source>
</reference>
<dbReference type="Pfam" id="PF06745">
    <property type="entry name" value="ATPase"/>
    <property type="match status" value="2"/>
</dbReference>
<dbReference type="PROSITE" id="PS51146">
    <property type="entry name" value="KAIC"/>
    <property type="match status" value="2"/>
</dbReference>
<keyword evidence="4" id="KW-0677">Repeat</keyword>
<dbReference type="PIRSF" id="PIRSF039117">
    <property type="entry name" value="KaiC"/>
    <property type="match status" value="1"/>
</dbReference>
<dbReference type="InterPro" id="IPR014774">
    <property type="entry name" value="KaiC-like_dom"/>
</dbReference>
<dbReference type="EMBL" id="JAURTK010000003">
    <property type="protein sequence ID" value="MDP9647844.1"/>
    <property type="molecule type" value="Genomic_DNA"/>
</dbReference>
<dbReference type="CDD" id="cd19488">
    <property type="entry name" value="KaiC-like_N"/>
    <property type="match status" value="1"/>
</dbReference>
<dbReference type="GO" id="GO:0005524">
    <property type="term" value="F:ATP binding"/>
    <property type="evidence" value="ECO:0007669"/>
    <property type="project" value="InterPro"/>
</dbReference>
<dbReference type="PANTHER" id="PTHR42926">
    <property type="match status" value="1"/>
</dbReference>
<evidence type="ECO:0000256" key="2">
    <source>
        <dbReference type="ARBA" id="ARBA00022553"/>
    </source>
</evidence>
<feature type="domain" description="KaiC" evidence="7">
    <location>
        <begin position="3"/>
        <end position="241"/>
    </location>
</feature>
<dbReference type="GO" id="GO:0016787">
    <property type="term" value="F:hydrolase activity"/>
    <property type="evidence" value="ECO:0007669"/>
    <property type="project" value="UniProtKB-KW"/>
</dbReference>
<keyword evidence="6" id="KW-0378">Hydrolase</keyword>
<dbReference type="Gene3D" id="3.40.50.300">
    <property type="entry name" value="P-loop containing nucleotide triphosphate hydrolases"/>
    <property type="match status" value="2"/>
</dbReference>